<dbReference type="RefSeq" id="WP_259509350.1">
    <property type="nucleotide sequence ID" value="NZ_JANLCM010000002.1"/>
</dbReference>
<comment type="caution">
    <text evidence="2">The sequence shown here is derived from an EMBL/GenBank/DDBJ whole genome shotgun (WGS) entry which is preliminary data.</text>
</comment>
<proteinExistence type="predicted"/>
<reference evidence="2" key="1">
    <citation type="submission" date="2022-08" db="EMBL/GenBank/DDBJ databases">
        <authorList>
            <person name="Deng Y."/>
            <person name="Han X.-F."/>
            <person name="Zhang Y.-Q."/>
        </authorList>
    </citation>
    <scope>NUCLEOTIDE SEQUENCE</scope>
    <source>
        <strain evidence="2">CPCC 205763</strain>
    </source>
</reference>
<protein>
    <submittedName>
        <fullName evidence="2">Cell wall-binding repeat-containing protein</fullName>
    </submittedName>
</protein>
<accession>A0ABT2GUD4</accession>
<dbReference type="Gene3D" id="3.40.50.12090">
    <property type="match status" value="2"/>
</dbReference>
<dbReference type="EMBL" id="JANLCM010000002">
    <property type="protein sequence ID" value="MCS5719814.1"/>
    <property type="molecule type" value="Genomic_DNA"/>
</dbReference>
<dbReference type="InterPro" id="IPR051922">
    <property type="entry name" value="Bact_Sporulation_Assoc"/>
</dbReference>
<dbReference type="PANTHER" id="PTHR30032">
    <property type="entry name" value="N-ACETYLMURAMOYL-L-ALANINE AMIDASE-RELATED"/>
    <property type="match status" value="1"/>
</dbReference>
<gene>
    <name evidence="2" type="ORF">N1027_16905</name>
</gene>
<feature type="chain" id="PRO_5047097209" evidence="1">
    <location>
        <begin position="24"/>
        <end position="344"/>
    </location>
</feature>
<keyword evidence="3" id="KW-1185">Reference proteome</keyword>
<sequence length="344" mass="35367">MASALSMIIVVIWSLVAVQPASAGELEPSMHCVVECGALQATPNVTRIRGVDRYDQAVQVTNSAFASADTVYLASGEKFADALSAGAIAGIHDSPLLLTPAAALTSGTRAEIMGLRPRTIVVVGGPASVHDSVLDELKSLVPGVTVKRIGGIDRYAVSRALIVDPDFGITSSSWLFVAAGSNFPDALAASPAATKLRAPVLLVDNGAATLSLSDVRLLGNLGVQFVRIVGGPASVSDSLAFSFGAHASVDRAGGADRFEVAVSVNEMAFSTAATVYLASGLVFPDALSAAPIAGRSGSPIYLVPRDCVPDRVLQEITRLAVTKVIVLGGSDTISPEVESLKRCN</sequence>
<name>A0ABT2GUD4_9MICO</name>
<feature type="signal peptide" evidence="1">
    <location>
        <begin position="1"/>
        <end position="23"/>
    </location>
</feature>
<evidence type="ECO:0000313" key="3">
    <source>
        <dbReference type="Proteomes" id="UP001165584"/>
    </source>
</evidence>
<keyword evidence="1" id="KW-0732">Signal</keyword>
<organism evidence="2 3">
    <name type="scientific">Herbiconiux aconitum</name>
    <dbReference type="NCBI Taxonomy" id="2970913"/>
    <lineage>
        <taxon>Bacteria</taxon>
        <taxon>Bacillati</taxon>
        <taxon>Actinomycetota</taxon>
        <taxon>Actinomycetes</taxon>
        <taxon>Micrococcales</taxon>
        <taxon>Microbacteriaceae</taxon>
        <taxon>Herbiconiux</taxon>
    </lineage>
</organism>
<dbReference type="Pfam" id="PF04122">
    <property type="entry name" value="CW_binding_2"/>
    <property type="match status" value="3"/>
</dbReference>
<dbReference type="PANTHER" id="PTHR30032:SF8">
    <property type="entry name" value="GERMINATION-SPECIFIC N-ACETYLMURAMOYL-L-ALANINE AMIDASE"/>
    <property type="match status" value="1"/>
</dbReference>
<dbReference type="InterPro" id="IPR007253">
    <property type="entry name" value="Cell_wall-bd_2"/>
</dbReference>
<evidence type="ECO:0000256" key="1">
    <source>
        <dbReference type="SAM" id="SignalP"/>
    </source>
</evidence>
<dbReference type="Proteomes" id="UP001165584">
    <property type="component" value="Unassembled WGS sequence"/>
</dbReference>
<evidence type="ECO:0000313" key="2">
    <source>
        <dbReference type="EMBL" id="MCS5719814.1"/>
    </source>
</evidence>